<reference evidence="2 4" key="1">
    <citation type="submission" date="2018-10" db="EMBL/GenBank/DDBJ databases">
        <title>Co-occurring genomic capacity for anaerobic methane metabolism and dissimilatory sulfite reduction discovered in the Korarchaeota.</title>
        <authorList>
            <person name="Mckay L.J."/>
            <person name="Dlakic M."/>
            <person name="Fields M.W."/>
            <person name="Delmont T.O."/>
            <person name="Eren A.M."/>
            <person name="Jay Z.J."/>
            <person name="Klingelsmith K.B."/>
            <person name="Rusch D.B."/>
            <person name="Inskeep W.P."/>
        </authorList>
    </citation>
    <scope>NUCLEOTIDE SEQUENCE [LARGE SCALE GENOMIC DNA]</scope>
    <source>
        <strain evidence="2 4">MDKW</strain>
    </source>
</reference>
<keyword evidence="2" id="KW-0808">Transferase</keyword>
<dbReference type="OrthoDB" id="124836at2157"/>
<dbReference type="InterPro" id="IPR052024">
    <property type="entry name" value="Methanogen_methyltrans"/>
</dbReference>
<dbReference type="InterPro" id="IPR038071">
    <property type="entry name" value="UROD/MetE-like_sf"/>
</dbReference>
<dbReference type="Proteomes" id="UP000277582">
    <property type="component" value="Unassembled WGS sequence"/>
</dbReference>
<dbReference type="PANTHER" id="PTHR47099">
    <property type="entry name" value="METHYLCOBAMIDE:COM METHYLTRANSFERASE MTBA"/>
    <property type="match status" value="1"/>
</dbReference>
<dbReference type="SUPFAM" id="SSF51726">
    <property type="entry name" value="UROD/MetE-like"/>
    <property type="match status" value="1"/>
</dbReference>
<reference evidence="3 5" key="2">
    <citation type="journal article" date="2019" name="Nat. Microbiol.">
        <title>Wide diversity of methane and short-chain alkane metabolisms in uncultured archaea.</title>
        <authorList>
            <person name="Borrel G."/>
            <person name="Adam P.S."/>
            <person name="McKay L.J."/>
            <person name="Chen L.X."/>
            <person name="Sierra-Garcia I.N."/>
            <person name="Sieber C.M."/>
            <person name="Letourneur Q."/>
            <person name="Ghozlane A."/>
            <person name="Andersen G.L."/>
            <person name="Li W.J."/>
            <person name="Hallam S.J."/>
            <person name="Muyzer G."/>
            <person name="de Oliveira V.M."/>
            <person name="Inskeep W.P."/>
            <person name="Banfield J.F."/>
            <person name="Gribaldo S."/>
        </authorList>
    </citation>
    <scope>NUCLEOTIDE SEQUENCE [LARGE SCALE GENOMIC DNA]</scope>
    <source>
        <strain evidence="3">NM4</strain>
    </source>
</reference>
<dbReference type="AlphaFoldDB" id="A0A3R9R1S4"/>
<proteinExistence type="predicted"/>
<dbReference type="EMBL" id="RXII01000001">
    <property type="protein sequence ID" value="RZN63744.1"/>
    <property type="molecule type" value="Genomic_DNA"/>
</dbReference>
<protein>
    <submittedName>
        <fullName evidence="2">Methyltransferase</fullName>
    </submittedName>
</protein>
<dbReference type="PANTHER" id="PTHR47099:SF1">
    <property type="entry name" value="METHYLCOBAMIDE:COM METHYLTRANSFERASE MTBA"/>
    <property type="match status" value="1"/>
</dbReference>
<name>A0A3R9R1S4_9CREN</name>
<dbReference type="GO" id="GO:0006779">
    <property type="term" value="P:porphyrin-containing compound biosynthetic process"/>
    <property type="evidence" value="ECO:0007669"/>
    <property type="project" value="InterPro"/>
</dbReference>
<accession>A0A3R9R1S4</accession>
<sequence>MIDRMKPGERLAAVLMGQKPDRVPVIPFILGFAAKIVGVPIGDLYTDPKKSFRAQLLCAEMYGYDSSPMYGYASFGAWEFGGKVGFPYEPGQSAPYVIEEPVKSEEDVDKLEVPDPKTAGSIPIMMEIARQCYAIGLPAVFQCGEVLTTAANIAGPERLLVWMKRKPELVHKLNKKIEEFFVACAEYFVSTFGADKCMAFGGGPVESNKLISPNQFGEFVYPYMLRVHRKVLEMGVQIILEHPCADQNKNLPWYRKLREECGWKGKYIWVFGPETPLENQISLFGDHDVIMGNVDPPSFQFKSFEEILLLCKDNIERGMKNPSGYILGVGCEMPPNAIPINVYAMIKASREYGSYI</sequence>
<dbReference type="Proteomes" id="UP000316217">
    <property type="component" value="Unassembled WGS sequence"/>
</dbReference>
<dbReference type="GO" id="GO:0004853">
    <property type="term" value="F:uroporphyrinogen decarboxylase activity"/>
    <property type="evidence" value="ECO:0007669"/>
    <property type="project" value="InterPro"/>
</dbReference>
<evidence type="ECO:0000313" key="3">
    <source>
        <dbReference type="EMBL" id="RZN63744.1"/>
    </source>
</evidence>
<organism evidence="2 4">
    <name type="scientific">Candidatus Methanodesulfokora washburnensis</name>
    <dbReference type="NCBI Taxonomy" id="2478471"/>
    <lineage>
        <taxon>Archaea</taxon>
        <taxon>Thermoproteota</taxon>
        <taxon>Candidatus Korarchaeia</taxon>
        <taxon>Candidatus Korarchaeia incertae sedis</taxon>
        <taxon>Candidatus Methanodesulfokora</taxon>
    </lineage>
</organism>
<evidence type="ECO:0000259" key="1">
    <source>
        <dbReference type="Pfam" id="PF01208"/>
    </source>
</evidence>
<comment type="caution">
    <text evidence="2">The sequence shown here is derived from an EMBL/GenBank/DDBJ whole genome shotgun (WGS) entry which is preliminary data.</text>
</comment>
<dbReference type="RefSeq" id="WP_125672274.1">
    <property type="nucleotide sequence ID" value="NZ_RCOS01000137.1"/>
</dbReference>
<dbReference type="GO" id="GO:0032259">
    <property type="term" value="P:methylation"/>
    <property type="evidence" value="ECO:0007669"/>
    <property type="project" value="UniProtKB-KW"/>
</dbReference>
<dbReference type="InterPro" id="IPR000257">
    <property type="entry name" value="Uroporphyrinogen_deCOase"/>
</dbReference>
<dbReference type="Pfam" id="PF01208">
    <property type="entry name" value="URO-D"/>
    <property type="match status" value="1"/>
</dbReference>
<gene>
    <name evidence="2" type="ORF">D6D85_12395</name>
    <name evidence="3" type="ORF">EF810_00135</name>
</gene>
<evidence type="ECO:0000313" key="2">
    <source>
        <dbReference type="EMBL" id="RSN72839.1"/>
    </source>
</evidence>
<evidence type="ECO:0000313" key="4">
    <source>
        <dbReference type="Proteomes" id="UP000277582"/>
    </source>
</evidence>
<dbReference type="GO" id="GO:0008168">
    <property type="term" value="F:methyltransferase activity"/>
    <property type="evidence" value="ECO:0007669"/>
    <property type="project" value="UniProtKB-KW"/>
</dbReference>
<dbReference type="CDD" id="cd03465">
    <property type="entry name" value="URO-D_like"/>
    <property type="match status" value="1"/>
</dbReference>
<keyword evidence="2" id="KW-0489">Methyltransferase</keyword>
<dbReference type="Gene3D" id="3.20.20.210">
    <property type="match status" value="1"/>
</dbReference>
<dbReference type="EMBL" id="RCOS01000137">
    <property type="protein sequence ID" value="RSN72839.1"/>
    <property type="molecule type" value="Genomic_DNA"/>
</dbReference>
<evidence type="ECO:0000313" key="5">
    <source>
        <dbReference type="Proteomes" id="UP000316217"/>
    </source>
</evidence>
<keyword evidence="4" id="KW-1185">Reference proteome</keyword>
<feature type="domain" description="Uroporphyrinogen decarboxylase (URO-D)" evidence="1">
    <location>
        <begin position="8"/>
        <end position="352"/>
    </location>
</feature>